<evidence type="ECO:0000313" key="1">
    <source>
        <dbReference type="EMBL" id="NYT51035.1"/>
    </source>
</evidence>
<accession>A0A853FYB2</accession>
<organism evidence="1 2">
    <name type="scientific">Parapusillimonas granuli</name>
    <dbReference type="NCBI Taxonomy" id="380911"/>
    <lineage>
        <taxon>Bacteria</taxon>
        <taxon>Pseudomonadati</taxon>
        <taxon>Pseudomonadota</taxon>
        <taxon>Betaproteobacteria</taxon>
        <taxon>Burkholderiales</taxon>
        <taxon>Alcaligenaceae</taxon>
        <taxon>Parapusillimonas</taxon>
    </lineage>
</organism>
<proteinExistence type="predicted"/>
<evidence type="ECO:0000313" key="2">
    <source>
        <dbReference type="Proteomes" id="UP000559809"/>
    </source>
</evidence>
<dbReference type="RefSeq" id="WP_180157534.1">
    <property type="nucleotide sequence ID" value="NZ_JACCEM010000009.1"/>
</dbReference>
<protein>
    <submittedName>
        <fullName evidence="1">Uncharacterized protein</fullName>
    </submittedName>
</protein>
<dbReference type="EMBL" id="JACCEM010000009">
    <property type="protein sequence ID" value="NYT51035.1"/>
    <property type="molecule type" value="Genomic_DNA"/>
</dbReference>
<keyword evidence="2" id="KW-1185">Reference proteome</keyword>
<dbReference type="AlphaFoldDB" id="A0A853FYB2"/>
<dbReference type="Proteomes" id="UP000559809">
    <property type="component" value="Unassembled WGS sequence"/>
</dbReference>
<gene>
    <name evidence="1" type="ORF">H0A72_17115</name>
</gene>
<sequence length="47" mass="4984">MAQPSHLENLAVFALPNGVVFSADFALQAAECFPFQGLSNVVAGLYQ</sequence>
<name>A0A853FYB2_9BURK</name>
<reference evidence="1 2" key="1">
    <citation type="submission" date="2020-07" db="EMBL/GenBank/DDBJ databases">
        <title>Taxonomic revisions and descriptions of new bacterial species based on genomic comparisons in the high-G+C-content subgroup of the family Alcaligenaceae.</title>
        <authorList>
            <person name="Szabo A."/>
            <person name="Felfoldi T."/>
        </authorList>
    </citation>
    <scope>NUCLEOTIDE SEQUENCE [LARGE SCALE GENOMIC DNA]</scope>
    <source>
        <strain evidence="1 2">LMG 24012</strain>
    </source>
</reference>
<comment type="caution">
    <text evidence="1">The sequence shown here is derived from an EMBL/GenBank/DDBJ whole genome shotgun (WGS) entry which is preliminary data.</text>
</comment>